<evidence type="ECO:0000256" key="5">
    <source>
        <dbReference type="ARBA" id="ARBA00022684"/>
    </source>
</evidence>
<keyword evidence="7 10" id="KW-0547">Nucleotide-binding</keyword>
<keyword evidence="6 10" id="KW-0479">Metal-binding</keyword>
<feature type="binding site" evidence="11">
    <location>
        <begin position="405"/>
        <end position="414"/>
    </location>
    <ligand>
        <name>ATP</name>
        <dbReference type="ChEBI" id="CHEBI:30616"/>
    </ligand>
</feature>
<feature type="binding site" evidence="13">
    <location>
        <begin position="308"/>
        <end position="311"/>
    </location>
    <ligand>
        <name>substrate</name>
    </ligand>
</feature>
<evidence type="ECO:0000256" key="13">
    <source>
        <dbReference type="PIRSR" id="PIRSR001558-3"/>
    </source>
</evidence>
<evidence type="ECO:0000256" key="9">
    <source>
        <dbReference type="ARBA" id="ARBA00022842"/>
    </source>
</evidence>
<keyword evidence="9 10" id="KW-0460">Magnesium</keyword>
<dbReference type="Gene3D" id="3.30.470.20">
    <property type="entry name" value="ATP-grasp fold, B domain"/>
    <property type="match status" value="1"/>
</dbReference>
<dbReference type="GO" id="GO:0005524">
    <property type="term" value="F:ATP binding"/>
    <property type="evidence" value="ECO:0007669"/>
    <property type="project" value="UniProtKB-UniRule"/>
</dbReference>
<dbReference type="InterPro" id="IPR037013">
    <property type="entry name" value="GSH-S_sub-bd_sf"/>
</dbReference>
<proteinExistence type="inferred from homology"/>
<organism evidence="15 16">
    <name type="scientific">Linderina pennispora</name>
    <dbReference type="NCBI Taxonomy" id="61395"/>
    <lineage>
        <taxon>Eukaryota</taxon>
        <taxon>Fungi</taxon>
        <taxon>Fungi incertae sedis</taxon>
        <taxon>Zoopagomycota</taxon>
        <taxon>Kickxellomycotina</taxon>
        <taxon>Kickxellomycetes</taxon>
        <taxon>Kickxellales</taxon>
        <taxon>Kickxellaceae</taxon>
        <taxon>Linderina</taxon>
    </lineage>
</organism>
<keyword evidence="5 10" id="KW-0317">Glutathione biosynthesis</keyword>
<feature type="domain" description="Glutathione synthase substrate-binding" evidence="14">
    <location>
        <begin position="244"/>
        <end position="344"/>
    </location>
</feature>
<comment type="caution">
    <text evidence="15">The sequence shown here is derived from an EMBL/GenBank/DDBJ whole genome shotgun (WGS) entry which is preliminary data.</text>
</comment>
<name>A0A1Y1W6K2_9FUNG</name>
<dbReference type="GO" id="GO:0004363">
    <property type="term" value="F:glutathione synthase activity"/>
    <property type="evidence" value="ECO:0007669"/>
    <property type="project" value="UniProtKB-UniRule"/>
</dbReference>
<dbReference type="Pfam" id="PF03199">
    <property type="entry name" value="GSH_synthase"/>
    <property type="match status" value="1"/>
</dbReference>
<dbReference type="PANTHER" id="PTHR11130">
    <property type="entry name" value="GLUTATHIONE SYNTHETASE"/>
    <property type="match status" value="1"/>
</dbReference>
<keyword evidence="16" id="KW-1185">Reference proteome</keyword>
<dbReference type="InterPro" id="IPR004887">
    <property type="entry name" value="GSH_synth_subst-bd"/>
</dbReference>
<comment type="subunit">
    <text evidence="3">Homodimer.</text>
</comment>
<dbReference type="Gene3D" id="3.30.1490.80">
    <property type="match status" value="1"/>
</dbReference>
<dbReference type="OrthoDB" id="2020073at2759"/>
<dbReference type="InterPro" id="IPR005615">
    <property type="entry name" value="Glutathione_synthase"/>
</dbReference>
<comment type="similarity">
    <text evidence="2 10">Belongs to the eukaryotic GSH synthase family.</text>
</comment>
<dbReference type="SUPFAM" id="SSF56059">
    <property type="entry name" value="Glutathione synthetase ATP-binding domain-like"/>
    <property type="match status" value="1"/>
</dbReference>
<feature type="binding site" evidence="12">
    <location>
        <position position="177"/>
    </location>
    <ligand>
        <name>Mg(2+)</name>
        <dbReference type="ChEBI" id="CHEBI:18420"/>
    </ligand>
</feature>
<dbReference type="GO" id="GO:0043295">
    <property type="term" value="F:glutathione binding"/>
    <property type="evidence" value="ECO:0007669"/>
    <property type="project" value="UniProtKB-UniRule"/>
</dbReference>
<evidence type="ECO:0000259" key="14">
    <source>
        <dbReference type="Pfam" id="PF03199"/>
    </source>
</evidence>
<dbReference type="InterPro" id="IPR014049">
    <property type="entry name" value="Glutathione_synthase_N_euk"/>
</dbReference>
<feature type="binding site" evidence="11">
    <location>
        <position position="498"/>
    </location>
    <ligand>
        <name>ATP</name>
        <dbReference type="ChEBI" id="CHEBI:30616"/>
    </ligand>
</feature>
<gene>
    <name evidence="15" type="ORF">DL89DRAFT_184149</name>
</gene>
<evidence type="ECO:0000256" key="11">
    <source>
        <dbReference type="PIRSR" id="PIRSR001558-1"/>
    </source>
</evidence>
<dbReference type="Proteomes" id="UP000193922">
    <property type="component" value="Unassembled WGS sequence"/>
</dbReference>
<dbReference type="RefSeq" id="XP_040742576.1">
    <property type="nucleotide sequence ID" value="XM_040883938.1"/>
</dbReference>
<dbReference type="Gene3D" id="3.40.50.1760">
    <property type="entry name" value="Glutathione synthase, substrate-binding domain superfamily, eukaryotic"/>
    <property type="match status" value="1"/>
</dbReference>
<evidence type="ECO:0000256" key="3">
    <source>
        <dbReference type="ARBA" id="ARBA00011738"/>
    </source>
</evidence>
<dbReference type="InterPro" id="IPR016185">
    <property type="entry name" value="PreATP-grasp_dom_sf"/>
</dbReference>
<feature type="binding site" evidence="13">
    <location>
        <begin position="181"/>
        <end position="184"/>
    </location>
    <ligand>
        <name>substrate</name>
    </ligand>
</feature>
<evidence type="ECO:0000256" key="6">
    <source>
        <dbReference type="ARBA" id="ARBA00022723"/>
    </source>
</evidence>
<feature type="binding site" evidence="12">
    <location>
        <position position="409"/>
    </location>
    <ligand>
        <name>Mg(2+)</name>
        <dbReference type="ChEBI" id="CHEBI:18420"/>
    </ligand>
</feature>
<evidence type="ECO:0000256" key="2">
    <source>
        <dbReference type="ARBA" id="ARBA00010385"/>
    </source>
</evidence>
<feature type="binding site" evidence="13">
    <location>
        <begin position="501"/>
        <end position="502"/>
    </location>
    <ligand>
        <name>substrate</name>
    </ligand>
</feature>
<evidence type="ECO:0000256" key="12">
    <source>
        <dbReference type="PIRSR" id="PIRSR001558-2"/>
    </source>
</evidence>
<feature type="binding site" evidence="11">
    <location>
        <position position="177"/>
    </location>
    <ligand>
        <name>ATP</name>
        <dbReference type="ChEBI" id="CHEBI:30616"/>
    </ligand>
</feature>
<dbReference type="Pfam" id="PF03917">
    <property type="entry name" value="GSH_synth_ATP"/>
    <property type="match status" value="1"/>
</dbReference>
<feature type="binding site" evidence="11">
    <location>
        <position position="464"/>
    </location>
    <ligand>
        <name>ATP</name>
        <dbReference type="ChEBI" id="CHEBI:30616"/>
    </ligand>
</feature>
<dbReference type="UniPathway" id="UPA00142">
    <property type="reaction ID" value="UER00210"/>
</dbReference>
<sequence>MFLNQLCNRTNLLYRIRQMSSTTREFLANRPTYAQDVSKLQPFIDLAVDWQASHGVVLRAPQLSGADAPWLKAALTPAPVALAPSPIPRTEFERVVQLQPILNQLFHRIANDHEFLVSTLESLGSADEFTARVFKMYLDQRELNVEKPAVIGVHRSDYLIDAPAAEPASVPRAKQVEFNTIAASFASLSSLVGDLHRFLLARTGYEGLIESGSIEPSQLPTNESLTSIADGIAAGFSLYGNSGAVVVMVVQPNERNVYDQRWVETGLWEKHHIKTIRLSFAEVLEKCTLDENNRLFINGEEIAVAYYRSGYAPTDFPTEQEWQGRWLIEKSRTVSVPNLAYHLAGCKKIQQVLAQPGVVERFIDDLGTADLVRECFVGLYPLDETKDGQDAVQTAKSNPDKYVVKPQREGGGYNTYGGDIPPLLEKLSAEELRGYILMELIKAPGFKSVLLRDGALFASEVVSELGIYGIWVSDASGSVVVNKHGGHLLRTKSSDVYEGGVAAGFAVIDSPLLV</sequence>
<evidence type="ECO:0000256" key="4">
    <source>
        <dbReference type="ARBA" id="ARBA00022598"/>
    </source>
</evidence>
<dbReference type="EMBL" id="MCFD01000009">
    <property type="protein sequence ID" value="ORX68794.1"/>
    <property type="molecule type" value="Genomic_DNA"/>
</dbReference>
<comment type="pathway">
    <text evidence="1 10">Sulfur metabolism; glutathione biosynthesis; glutathione from L-cysteine and L-glutamate: step 2/2.</text>
</comment>
<dbReference type="GO" id="GO:0000287">
    <property type="term" value="F:magnesium ion binding"/>
    <property type="evidence" value="ECO:0007669"/>
    <property type="project" value="UniProtKB-UniRule"/>
</dbReference>
<keyword evidence="4 10" id="KW-0436">Ligase</keyword>
<dbReference type="InterPro" id="IPR014042">
    <property type="entry name" value="Glutathione_synthase_a-hlx"/>
</dbReference>
<evidence type="ECO:0000256" key="10">
    <source>
        <dbReference type="PIRNR" id="PIRNR001558"/>
    </source>
</evidence>
<dbReference type="GeneID" id="63800586"/>
<evidence type="ECO:0000313" key="15">
    <source>
        <dbReference type="EMBL" id="ORX68794.1"/>
    </source>
</evidence>
<dbReference type="STRING" id="61395.A0A1Y1W6K2"/>
<comment type="cofactor">
    <cofactor evidence="10 12">
        <name>Mg(2+)</name>
        <dbReference type="ChEBI" id="CHEBI:18420"/>
    </cofactor>
    <text evidence="10 12">Binds 1 Mg(2+) ion per subunit.</text>
</comment>
<dbReference type="Gene3D" id="1.10.1080.10">
    <property type="entry name" value="Glutathione Synthetase, Chain A, domain 3"/>
    <property type="match status" value="1"/>
</dbReference>
<dbReference type="SUPFAM" id="SSF52440">
    <property type="entry name" value="PreATP-grasp domain"/>
    <property type="match status" value="1"/>
</dbReference>
<dbReference type="AlphaFoldDB" id="A0A1Y1W6K2"/>
<feature type="binding site" evidence="12">
    <location>
        <position position="179"/>
    </location>
    <ligand>
        <name>Mg(2+)</name>
        <dbReference type="ChEBI" id="CHEBI:18420"/>
    </ligand>
</feature>
<feature type="binding site" evidence="11">
    <location>
        <begin position="438"/>
        <end position="441"/>
    </location>
    <ligand>
        <name>ATP</name>
        <dbReference type="ChEBI" id="CHEBI:30616"/>
    </ligand>
</feature>
<evidence type="ECO:0000313" key="16">
    <source>
        <dbReference type="Proteomes" id="UP000193922"/>
    </source>
</evidence>
<dbReference type="GO" id="GO:0005829">
    <property type="term" value="C:cytosol"/>
    <property type="evidence" value="ECO:0007669"/>
    <property type="project" value="TreeGrafter"/>
</dbReference>
<keyword evidence="8 10" id="KW-0067">ATP-binding</keyword>
<reference evidence="15 16" key="1">
    <citation type="submission" date="2016-07" db="EMBL/GenBank/DDBJ databases">
        <title>Pervasive Adenine N6-methylation of Active Genes in Fungi.</title>
        <authorList>
            <consortium name="DOE Joint Genome Institute"/>
            <person name="Mondo S.J."/>
            <person name="Dannebaum R.O."/>
            <person name="Kuo R.C."/>
            <person name="Labutti K."/>
            <person name="Haridas S."/>
            <person name="Kuo A."/>
            <person name="Salamov A."/>
            <person name="Ahrendt S.R."/>
            <person name="Lipzen A."/>
            <person name="Sullivan W."/>
            <person name="Andreopoulos W.B."/>
            <person name="Clum A."/>
            <person name="Lindquist E."/>
            <person name="Daum C."/>
            <person name="Ramamoorthy G.K."/>
            <person name="Gryganskyi A."/>
            <person name="Culley D."/>
            <person name="Magnuson J.K."/>
            <person name="James T.Y."/>
            <person name="O'Malley M.A."/>
            <person name="Stajich J.E."/>
            <person name="Spatafora J.W."/>
            <person name="Visel A."/>
            <person name="Grigoriev I.V."/>
        </authorList>
    </citation>
    <scope>NUCLEOTIDE SEQUENCE [LARGE SCALE GENOMIC DNA]</scope>
    <source>
        <strain evidence="15 16">ATCC 12442</strain>
    </source>
</reference>
<dbReference type="PANTHER" id="PTHR11130:SF0">
    <property type="entry name" value="GLUTATHIONE SYNTHETASE"/>
    <property type="match status" value="1"/>
</dbReference>
<feature type="binding site" evidence="13">
    <location>
        <begin position="254"/>
        <end position="256"/>
    </location>
    <ligand>
        <name>substrate</name>
    </ligand>
</feature>
<dbReference type="EC" id="6.3.2.3" evidence="10"/>
<accession>A0A1Y1W6K2</accession>
<dbReference type="FunFam" id="3.40.50.1760:FF:000001">
    <property type="entry name" value="Glutathione synthetase"/>
    <property type="match status" value="1"/>
</dbReference>
<dbReference type="InterPro" id="IPR014709">
    <property type="entry name" value="Glutathione_synthase_C_euk"/>
</dbReference>
<dbReference type="PIRSF" id="PIRSF001558">
    <property type="entry name" value="GSHase"/>
    <property type="match status" value="1"/>
</dbReference>
<evidence type="ECO:0000256" key="1">
    <source>
        <dbReference type="ARBA" id="ARBA00004965"/>
    </source>
</evidence>
<protein>
    <recommendedName>
        <fullName evidence="10">Glutathione synthetase</fullName>
        <shortName evidence="10">GSH-S</shortName>
        <ecNumber evidence="10">6.3.2.3</ecNumber>
    </recommendedName>
</protein>
<dbReference type="Gene3D" id="3.30.1490.50">
    <property type="match status" value="1"/>
</dbReference>
<feature type="binding site" evidence="11">
    <location>
        <position position="492"/>
    </location>
    <ligand>
        <name>ATP</name>
        <dbReference type="ChEBI" id="CHEBI:30616"/>
    </ligand>
</feature>
<feature type="binding site" evidence="11">
    <location>
        <position position="260"/>
    </location>
    <ligand>
        <name>substrate</name>
    </ligand>
</feature>
<dbReference type="NCBIfam" id="TIGR01986">
    <property type="entry name" value="glut_syn_euk"/>
    <property type="match status" value="1"/>
</dbReference>
<feature type="binding site" evidence="11">
    <location>
        <position position="490"/>
    </location>
    <ligand>
        <name>substrate</name>
    </ligand>
</feature>
<comment type="catalytic activity">
    <reaction evidence="10">
        <text>gamma-L-glutamyl-L-cysteine + glycine + ATP = glutathione + ADP + phosphate + H(+)</text>
        <dbReference type="Rhea" id="RHEA:13557"/>
        <dbReference type="ChEBI" id="CHEBI:15378"/>
        <dbReference type="ChEBI" id="CHEBI:30616"/>
        <dbReference type="ChEBI" id="CHEBI:43474"/>
        <dbReference type="ChEBI" id="CHEBI:57305"/>
        <dbReference type="ChEBI" id="CHEBI:57925"/>
        <dbReference type="ChEBI" id="CHEBI:58173"/>
        <dbReference type="ChEBI" id="CHEBI:456216"/>
        <dbReference type="EC" id="6.3.2.3"/>
    </reaction>
</comment>
<feature type="binding site" evidence="11">
    <location>
        <position position="347"/>
    </location>
    <ligand>
        <name>ATP</name>
        <dbReference type="ChEBI" id="CHEBI:30616"/>
    </ligand>
</feature>
<feature type="binding site" evidence="11">
    <location>
        <position position="155"/>
    </location>
    <ligand>
        <name>substrate</name>
    </ligand>
</feature>
<evidence type="ECO:0000256" key="7">
    <source>
        <dbReference type="ARBA" id="ARBA00022741"/>
    </source>
</evidence>
<dbReference type="FunFam" id="3.30.1490.50:FF:000002">
    <property type="entry name" value="Glutathione synthetase"/>
    <property type="match status" value="1"/>
</dbReference>
<evidence type="ECO:0000256" key="8">
    <source>
        <dbReference type="ARBA" id="ARBA00022840"/>
    </source>
</evidence>
<feature type="binding site" evidence="11">
    <location>
        <position position="416"/>
    </location>
    <ligand>
        <name>ATP</name>
        <dbReference type="ChEBI" id="CHEBI:30616"/>
    </ligand>
</feature>